<name>A0A8J3X865_9ACTN</name>
<dbReference type="InterPro" id="IPR036457">
    <property type="entry name" value="PPM-type-like_dom_sf"/>
</dbReference>
<accession>A0A8J3X865</accession>
<dbReference type="EMBL" id="BOOO01000025">
    <property type="protein sequence ID" value="GII31370.1"/>
    <property type="molecule type" value="Genomic_DNA"/>
</dbReference>
<dbReference type="SUPFAM" id="SSF55785">
    <property type="entry name" value="PYP-like sensor domain (PAS domain)"/>
    <property type="match status" value="1"/>
</dbReference>
<dbReference type="GO" id="GO:0016791">
    <property type="term" value="F:phosphatase activity"/>
    <property type="evidence" value="ECO:0007669"/>
    <property type="project" value="TreeGrafter"/>
</dbReference>
<keyword evidence="1" id="KW-0378">Hydrolase</keyword>
<comment type="caution">
    <text evidence="4">The sequence shown here is derived from an EMBL/GenBank/DDBJ whole genome shotgun (WGS) entry which is preliminary data.</text>
</comment>
<dbReference type="SUPFAM" id="SSF81606">
    <property type="entry name" value="PP2C-like"/>
    <property type="match status" value="1"/>
</dbReference>
<feature type="domain" description="PPM-type phosphatase" evidence="3">
    <location>
        <begin position="229"/>
        <end position="444"/>
    </location>
</feature>
<feature type="region of interest" description="Disordered" evidence="2">
    <location>
        <begin position="1"/>
        <end position="23"/>
    </location>
</feature>
<evidence type="ECO:0000256" key="1">
    <source>
        <dbReference type="ARBA" id="ARBA00022801"/>
    </source>
</evidence>
<dbReference type="Gene3D" id="3.30.450.20">
    <property type="entry name" value="PAS domain"/>
    <property type="match status" value="1"/>
</dbReference>
<dbReference type="PANTHER" id="PTHR43156:SF2">
    <property type="entry name" value="STAGE II SPORULATION PROTEIN E"/>
    <property type="match status" value="1"/>
</dbReference>
<feature type="region of interest" description="Disordered" evidence="2">
    <location>
        <begin position="42"/>
        <end position="76"/>
    </location>
</feature>
<dbReference type="AlphaFoldDB" id="A0A8J3X865"/>
<gene>
    <name evidence="4" type="ORF">Pmi06nite_48120</name>
</gene>
<dbReference type="Gene3D" id="3.60.40.10">
    <property type="entry name" value="PPM-type phosphatase domain"/>
    <property type="match status" value="1"/>
</dbReference>
<dbReference type="InterPro" id="IPR035965">
    <property type="entry name" value="PAS-like_dom_sf"/>
</dbReference>
<dbReference type="PANTHER" id="PTHR43156">
    <property type="entry name" value="STAGE II SPORULATION PROTEIN E-RELATED"/>
    <property type="match status" value="1"/>
</dbReference>
<dbReference type="InterPro" id="IPR052016">
    <property type="entry name" value="Bact_Sigma-Reg"/>
</dbReference>
<protein>
    <recommendedName>
        <fullName evidence="3">PPM-type phosphatase domain-containing protein</fullName>
    </recommendedName>
</protein>
<dbReference type="SMART" id="SM00331">
    <property type="entry name" value="PP2C_SIG"/>
    <property type="match status" value="1"/>
</dbReference>
<evidence type="ECO:0000259" key="3">
    <source>
        <dbReference type="SMART" id="SM00331"/>
    </source>
</evidence>
<dbReference type="Pfam" id="PF07228">
    <property type="entry name" value="SpoIIE"/>
    <property type="match status" value="1"/>
</dbReference>
<organism evidence="4 5">
    <name type="scientific">Planotetraspora mira</name>
    <dbReference type="NCBI Taxonomy" id="58121"/>
    <lineage>
        <taxon>Bacteria</taxon>
        <taxon>Bacillati</taxon>
        <taxon>Actinomycetota</taxon>
        <taxon>Actinomycetes</taxon>
        <taxon>Streptosporangiales</taxon>
        <taxon>Streptosporangiaceae</taxon>
        <taxon>Planotetraspora</taxon>
    </lineage>
</organism>
<sequence length="454" mass="48200">MVGVAGGPQPPLPPPDGRDTGALPCAAFDSAIGSVMDHVMDGVMDGFDETPGPPRLPQQAARPTGEPRGGVPSSEQLAHTQRLGDIGWSQWDLTTGETSWSDHMYTIFGRDAAQGPIRLHDLPTLAEPADRQALDGLVSRVVRCAVPGHAEFRIRGDDGVRNLRAVLEPAASGVHGVIQDITARREAERAVAESQRQLLEVRERAEEERHITLALRDAILPQPGASISLPYARISVRYVPAEKSASLGGDWYEAAPLPDGRMFLAIGDVSGHGLPAIAEMAQLRHALAGLTMTTASPDLLLAWLNALVLNRLDDTTATVVCGYFDPPTRLFTWAQAGHLAPILVRHGAAEQLTPPHGVVLGAISGQPYGVAEIRLEPGDLLLMFTDGLIERRSRDISEGLALTLKAAGAIARHGDCLDAGLDGLIEEIGGPNPEDDTCLLAVSVLEDSRPAIPG</sequence>
<evidence type="ECO:0000256" key="2">
    <source>
        <dbReference type="SAM" id="MobiDB-lite"/>
    </source>
</evidence>
<evidence type="ECO:0000313" key="5">
    <source>
        <dbReference type="Proteomes" id="UP000650628"/>
    </source>
</evidence>
<proteinExistence type="predicted"/>
<dbReference type="InterPro" id="IPR001932">
    <property type="entry name" value="PPM-type_phosphatase-like_dom"/>
</dbReference>
<dbReference type="Proteomes" id="UP000650628">
    <property type="component" value="Unassembled WGS sequence"/>
</dbReference>
<reference evidence="4 5" key="1">
    <citation type="submission" date="2021-01" db="EMBL/GenBank/DDBJ databases">
        <title>Whole genome shotgun sequence of Planotetraspora mira NBRC 15435.</title>
        <authorList>
            <person name="Komaki H."/>
            <person name="Tamura T."/>
        </authorList>
    </citation>
    <scope>NUCLEOTIDE SEQUENCE [LARGE SCALE GENOMIC DNA]</scope>
    <source>
        <strain evidence="4 5">NBRC 15435</strain>
    </source>
</reference>
<evidence type="ECO:0000313" key="4">
    <source>
        <dbReference type="EMBL" id="GII31370.1"/>
    </source>
</evidence>
<keyword evidence="5" id="KW-1185">Reference proteome</keyword>